<dbReference type="NCBIfam" id="TIGR04183">
    <property type="entry name" value="Por_Secre_tail"/>
    <property type="match status" value="1"/>
</dbReference>
<comment type="caution">
    <text evidence="3">The sequence shown here is derived from an EMBL/GenBank/DDBJ whole genome shotgun (WGS) entry which is preliminary data.</text>
</comment>
<name>A0A2I0QYS4_9FLAO</name>
<dbReference type="OrthoDB" id="9809488at2"/>
<dbReference type="AlphaFoldDB" id="A0A2I0QYS4"/>
<evidence type="ECO:0000259" key="2">
    <source>
        <dbReference type="Pfam" id="PF18962"/>
    </source>
</evidence>
<dbReference type="Pfam" id="PF18962">
    <property type="entry name" value="Por_Secre_tail"/>
    <property type="match status" value="1"/>
</dbReference>
<dbReference type="EMBL" id="PJNI01000027">
    <property type="protein sequence ID" value="PKR79491.1"/>
    <property type="molecule type" value="Genomic_DNA"/>
</dbReference>
<protein>
    <recommendedName>
        <fullName evidence="2">Secretion system C-terminal sorting domain-containing protein</fullName>
    </recommendedName>
</protein>
<dbReference type="InterPro" id="IPR026444">
    <property type="entry name" value="Secre_tail"/>
</dbReference>
<keyword evidence="4" id="KW-1185">Reference proteome</keyword>
<proteinExistence type="predicted"/>
<dbReference type="RefSeq" id="WP_101335802.1">
    <property type="nucleotide sequence ID" value="NZ_PJNI01000027.1"/>
</dbReference>
<organism evidence="3 4">
    <name type="scientific">Brumimicrobium salinarum</name>
    <dbReference type="NCBI Taxonomy" id="2058658"/>
    <lineage>
        <taxon>Bacteria</taxon>
        <taxon>Pseudomonadati</taxon>
        <taxon>Bacteroidota</taxon>
        <taxon>Flavobacteriia</taxon>
        <taxon>Flavobacteriales</taxon>
        <taxon>Crocinitomicaceae</taxon>
        <taxon>Brumimicrobium</taxon>
    </lineage>
</organism>
<accession>A0A2I0QYS4</accession>
<evidence type="ECO:0000313" key="4">
    <source>
        <dbReference type="Proteomes" id="UP000236654"/>
    </source>
</evidence>
<dbReference type="Proteomes" id="UP000236654">
    <property type="component" value="Unassembled WGS sequence"/>
</dbReference>
<dbReference type="Gene3D" id="2.60.40.3080">
    <property type="match status" value="1"/>
</dbReference>
<feature type="domain" description="Secretion system C-terminal sorting" evidence="2">
    <location>
        <begin position="175"/>
        <end position="247"/>
    </location>
</feature>
<evidence type="ECO:0000256" key="1">
    <source>
        <dbReference type="ARBA" id="ARBA00022729"/>
    </source>
</evidence>
<gene>
    <name evidence="3" type="ORF">CW751_14790</name>
</gene>
<sequence>MDTKEIIDKLTSREVDGIRESGRYIIRNSQNSEVIDPLVPYIEEISSKTQNLKLGGGFASNNRFAEYAVKIVSYYASQTGCSCGVFPEIGLDLGNSFMDITPSVNIGGTTSSVNAVTYAWHVTYNVTQGASENKWIAGEARNHNPDNLNYMYSIHVNNESLSSVNEEELQREITLYPNPAQQSLTISFNGVLKHPKVEIFNLEGRLIKSIDNKTNIKKLMVDVSSLSNGVYLLRLEDKEKAITKKFIKQ</sequence>
<reference evidence="3 4" key="1">
    <citation type="submission" date="2017-12" db="EMBL/GenBank/DDBJ databases">
        <title>The draft genome sequence of Brumimicrobium saltpan LHR20.</title>
        <authorList>
            <person name="Do Z.-J."/>
            <person name="Luo H.-R."/>
        </authorList>
    </citation>
    <scope>NUCLEOTIDE SEQUENCE [LARGE SCALE GENOMIC DNA]</scope>
    <source>
        <strain evidence="3 4">LHR20</strain>
    </source>
</reference>
<evidence type="ECO:0000313" key="3">
    <source>
        <dbReference type="EMBL" id="PKR79491.1"/>
    </source>
</evidence>
<keyword evidence="1" id="KW-0732">Signal</keyword>